<evidence type="ECO:0000256" key="7">
    <source>
        <dbReference type="SAM" id="Phobius"/>
    </source>
</evidence>
<name>D8Q973_SCHCM</name>
<feature type="transmembrane region" description="Helical" evidence="7">
    <location>
        <begin position="472"/>
        <end position="494"/>
    </location>
</feature>
<dbReference type="KEGG" id="scm:SCHCO_02632105"/>
<gene>
    <name evidence="9" type="ORF">SCHCODRAFT_57432</name>
</gene>
<sequence length="554" mass="59593">MSHATQADDAPVTAPTLVKGITLTAVCTIAMAANISNTMAVSIALPTTGDELGIQQDQLQWVTNAYALSSGCLLLMFGRIADVYGRKKTFLAGALWLFAFTLGCAFVKDALTLEILRGVQGVGGAAIIPAALGILAHAFPPSRARSIAFATFAAGAPVGGALGTILGGAFTQYTKDTWRAVFYFCAALAGVCFLGGMYAIQADPPSTEKDRRVDWLGSFLVTAGLTLIIFILAQGEIAEPKQWGTPYIIALIVLGAFFLALFIAWQWYLERVQDDPNAAYSVWTPPPLMRLSLLSRAHGRYGVQMIITFLNWCVFLSWQFYAQLFYQEYQGYSPMLAAIRFIPMFITGVLCNVFIAAFVAHVSLVWLMALGTIITSVAALLFALIDPNAPYWAFGFPAAITSVFGADFVFAAGTLFIAKISRPHEQSVSGGLFQTMIQLGTSMGIAVSTVVYDNVQKQQGGSSSRDAQLQAYQAAQWTAFGFGALACLLSLVFLRGVGVIGHKEEKGLGEEVADEERTAVSRQDNQAAAEEVGDESKRDTQEGKEEAKETTTQV</sequence>
<keyword evidence="3 7" id="KW-0812">Transmembrane</keyword>
<dbReference type="OMA" id="VWTLYMQ"/>
<dbReference type="VEuPathDB" id="FungiDB:SCHCODRAFT_02632105"/>
<dbReference type="PANTHER" id="PTHR42718:SF9">
    <property type="entry name" value="MAJOR FACILITATOR SUPERFAMILY MULTIDRUG TRANSPORTER MFSC"/>
    <property type="match status" value="1"/>
</dbReference>
<dbReference type="PANTHER" id="PTHR42718">
    <property type="entry name" value="MAJOR FACILITATOR SUPERFAMILY MULTIDRUG TRANSPORTER MFSC"/>
    <property type="match status" value="1"/>
</dbReference>
<comment type="subcellular location">
    <subcellularLocation>
        <location evidence="1">Membrane</location>
        <topology evidence="1">Multi-pass membrane protein</topology>
    </subcellularLocation>
</comment>
<evidence type="ECO:0000256" key="3">
    <source>
        <dbReference type="ARBA" id="ARBA00022692"/>
    </source>
</evidence>
<feature type="transmembrane region" description="Helical" evidence="7">
    <location>
        <begin position="364"/>
        <end position="385"/>
    </location>
</feature>
<dbReference type="InterPro" id="IPR011701">
    <property type="entry name" value="MFS"/>
</dbReference>
<keyword evidence="10" id="KW-1185">Reference proteome</keyword>
<evidence type="ECO:0000256" key="1">
    <source>
        <dbReference type="ARBA" id="ARBA00004141"/>
    </source>
</evidence>
<feature type="transmembrane region" description="Helical" evidence="7">
    <location>
        <begin position="391"/>
        <end position="418"/>
    </location>
</feature>
<dbReference type="GeneID" id="9591510"/>
<evidence type="ECO:0000256" key="2">
    <source>
        <dbReference type="ARBA" id="ARBA00022448"/>
    </source>
</evidence>
<dbReference type="OrthoDB" id="5086884at2759"/>
<dbReference type="InterPro" id="IPR036259">
    <property type="entry name" value="MFS_trans_sf"/>
</dbReference>
<accession>D8Q973</accession>
<feature type="compositionally biased region" description="Basic and acidic residues" evidence="6">
    <location>
        <begin position="534"/>
        <end position="554"/>
    </location>
</feature>
<feature type="region of interest" description="Disordered" evidence="6">
    <location>
        <begin position="506"/>
        <end position="554"/>
    </location>
</feature>
<evidence type="ECO:0000259" key="8">
    <source>
        <dbReference type="PROSITE" id="PS50850"/>
    </source>
</evidence>
<dbReference type="Proteomes" id="UP000007431">
    <property type="component" value="Unassembled WGS sequence"/>
</dbReference>
<feature type="compositionally biased region" description="Basic and acidic residues" evidence="6">
    <location>
        <begin position="506"/>
        <end position="519"/>
    </location>
</feature>
<feature type="transmembrane region" description="Helical" evidence="7">
    <location>
        <begin position="341"/>
        <end position="359"/>
    </location>
</feature>
<feature type="transmembrane region" description="Helical" evidence="7">
    <location>
        <begin position="430"/>
        <end position="452"/>
    </location>
</feature>
<dbReference type="PROSITE" id="PS50850">
    <property type="entry name" value="MFS"/>
    <property type="match status" value="1"/>
</dbReference>
<dbReference type="GO" id="GO:0022857">
    <property type="term" value="F:transmembrane transporter activity"/>
    <property type="evidence" value="ECO:0007669"/>
    <property type="project" value="InterPro"/>
</dbReference>
<keyword evidence="5 7" id="KW-0472">Membrane</keyword>
<dbReference type="SUPFAM" id="SSF103473">
    <property type="entry name" value="MFS general substrate transporter"/>
    <property type="match status" value="2"/>
</dbReference>
<keyword evidence="2" id="KW-0813">Transport</keyword>
<proteinExistence type="predicted"/>
<feature type="transmembrane region" description="Helical" evidence="7">
    <location>
        <begin position="59"/>
        <end position="77"/>
    </location>
</feature>
<reference evidence="9 10" key="1">
    <citation type="journal article" date="2010" name="Nat. Biotechnol.">
        <title>Genome sequence of the model mushroom Schizophyllum commune.</title>
        <authorList>
            <person name="Ohm R.A."/>
            <person name="de Jong J.F."/>
            <person name="Lugones L.G."/>
            <person name="Aerts A."/>
            <person name="Kothe E."/>
            <person name="Stajich J.E."/>
            <person name="de Vries R.P."/>
            <person name="Record E."/>
            <person name="Levasseur A."/>
            <person name="Baker S.E."/>
            <person name="Bartholomew K.A."/>
            <person name="Coutinho P.M."/>
            <person name="Erdmann S."/>
            <person name="Fowler T.J."/>
            <person name="Gathman A.C."/>
            <person name="Lombard V."/>
            <person name="Henrissat B."/>
            <person name="Knabe N."/>
            <person name="Kuees U."/>
            <person name="Lilly W.W."/>
            <person name="Lindquist E."/>
            <person name="Lucas S."/>
            <person name="Magnuson J.K."/>
            <person name="Piumi F."/>
            <person name="Raudaskoski M."/>
            <person name="Salamov A."/>
            <person name="Schmutz J."/>
            <person name="Schwarze F.W.M.R."/>
            <person name="vanKuyk P.A."/>
            <person name="Horton J.S."/>
            <person name="Grigoriev I.V."/>
            <person name="Woesten H.A.B."/>
        </authorList>
    </citation>
    <scope>NUCLEOTIDE SEQUENCE [LARGE SCALE GENOMIC DNA]</scope>
    <source>
        <strain evidence="10">H4-8 / FGSC 9210</strain>
    </source>
</reference>
<evidence type="ECO:0000256" key="5">
    <source>
        <dbReference type="ARBA" id="ARBA00023136"/>
    </source>
</evidence>
<feature type="transmembrane region" description="Helical" evidence="7">
    <location>
        <begin position="147"/>
        <end position="169"/>
    </location>
</feature>
<dbReference type="Gene3D" id="1.20.1720.10">
    <property type="entry name" value="Multidrug resistance protein D"/>
    <property type="match status" value="1"/>
</dbReference>
<evidence type="ECO:0000313" key="10">
    <source>
        <dbReference type="Proteomes" id="UP000007431"/>
    </source>
</evidence>
<dbReference type="eggNOG" id="KOG0254">
    <property type="taxonomic scope" value="Eukaryota"/>
</dbReference>
<dbReference type="HOGENOM" id="CLU_000960_27_0_1"/>
<feature type="transmembrane region" description="Helical" evidence="7">
    <location>
        <begin position="245"/>
        <end position="265"/>
    </location>
</feature>
<feature type="transmembrane region" description="Helical" evidence="7">
    <location>
        <begin position="213"/>
        <end position="233"/>
    </location>
</feature>
<dbReference type="AlphaFoldDB" id="D8Q973"/>
<feature type="domain" description="Major facilitator superfamily (MFS) profile" evidence="8">
    <location>
        <begin position="23"/>
        <end position="502"/>
    </location>
</feature>
<protein>
    <recommendedName>
        <fullName evidence="8">Major facilitator superfamily (MFS) profile domain-containing protein</fullName>
    </recommendedName>
</protein>
<evidence type="ECO:0000256" key="6">
    <source>
        <dbReference type="SAM" id="MobiDB-lite"/>
    </source>
</evidence>
<dbReference type="InterPro" id="IPR020846">
    <property type="entry name" value="MFS_dom"/>
</dbReference>
<dbReference type="Pfam" id="PF07690">
    <property type="entry name" value="MFS_1"/>
    <property type="match status" value="1"/>
</dbReference>
<feature type="transmembrane region" description="Helical" evidence="7">
    <location>
        <begin position="301"/>
        <end position="321"/>
    </location>
</feature>
<dbReference type="Gene3D" id="1.20.1250.20">
    <property type="entry name" value="MFS general substrate transporter like domains"/>
    <property type="match status" value="1"/>
</dbReference>
<dbReference type="GO" id="GO:0016020">
    <property type="term" value="C:membrane"/>
    <property type="evidence" value="ECO:0007669"/>
    <property type="project" value="UniProtKB-SubCell"/>
</dbReference>
<organism evidence="10">
    <name type="scientific">Schizophyllum commune (strain H4-8 / FGSC 9210)</name>
    <name type="common">Split gill fungus</name>
    <dbReference type="NCBI Taxonomy" id="578458"/>
    <lineage>
        <taxon>Eukaryota</taxon>
        <taxon>Fungi</taxon>
        <taxon>Dikarya</taxon>
        <taxon>Basidiomycota</taxon>
        <taxon>Agaricomycotina</taxon>
        <taxon>Agaricomycetes</taxon>
        <taxon>Agaricomycetidae</taxon>
        <taxon>Agaricales</taxon>
        <taxon>Schizophyllaceae</taxon>
        <taxon>Schizophyllum</taxon>
    </lineage>
</organism>
<feature type="transmembrane region" description="Helical" evidence="7">
    <location>
        <begin position="181"/>
        <end position="201"/>
    </location>
</feature>
<dbReference type="InParanoid" id="D8Q973"/>
<feature type="transmembrane region" description="Helical" evidence="7">
    <location>
        <begin position="120"/>
        <end position="140"/>
    </location>
</feature>
<evidence type="ECO:0000313" key="9">
    <source>
        <dbReference type="EMBL" id="EFI95187.1"/>
    </source>
</evidence>
<dbReference type="EMBL" id="GL377308">
    <property type="protein sequence ID" value="EFI95187.1"/>
    <property type="molecule type" value="Genomic_DNA"/>
</dbReference>
<evidence type="ECO:0000256" key="4">
    <source>
        <dbReference type="ARBA" id="ARBA00022989"/>
    </source>
</evidence>
<feature type="transmembrane region" description="Helical" evidence="7">
    <location>
        <begin position="89"/>
        <end position="108"/>
    </location>
</feature>
<keyword evidence="4 7" id="KW-1133">Transmembrane helix</keyword>